<accession>A4T8F9</accession>
<sequence>MSASLGAAPAGPPSPPPRLDHRPSRDPALAGLRAVAALLVVGTHAAFATGYLTHGYLGTMYARLEIGVAVFFVLSGFLLFRPWVAAAAEGRRGPSVRRFARRRLRRIVPAYLITVVAVFEVYTVFTPGPNPGQTWTGLLGHLTFTHIYA</sequence>
<name>A4T8F9_MYCGI</name>
<dbReference type="PANTHER" id="PTHR23028:SF53">
    <property type="entry name" value="ACYL_TRANSF_3 DOMAIN-CONTAINING PROTEIN"/>
    <property type="match status" value="1"/>
</dbReference>
<dbReference type="InterPro" id="IPR050879">
    <property type="entry name" value="Acyltransferase_3"/>
</dbReference>
<dbReference type="Pfam" id="PF01757">
    <property type="entry name" value="Acyl_transf_3"/>
    <property type="match status" value="1"/>
</dbReference>
<dbReference type="GO" id="GO:0016020">
    <property type="term" value="C:membrane"/>
    <property type="evidence" value="ECO:0007669"/>
    <property type="project" value="TreeGrafter"/>
</dbReference>
<proteinExistence type="predicted"/>
<gene>
    <name evidence="4" type="ordered locus">Mflv_2361</name>
</gene>
<dbReference type="HOGENOM" id="CLU_1747612_0_0_11"/>
<keyword evidence="2" id="KW-0812">Transmembrane</keyword>
<dbReference type="InterPro" id="IPR002656">
    <property type="entry name" value="Acyl_transf_3_dom"/>
</dbReference>
<organism evidence="4">
    <name type="scientific">Mycolicibacterium gilvum (strain PYR-GCK)</name>
    <name type="common">Mycobacterium gilvum (strain PYR-GCK)</name>
    <dbReference type="NCBI Taxonomy" id="350054"/>
    <lineage>
        <taxon>Bacteria</taxon>
        <taxon>Bacillati</taxon>
        <taxon>Actinomycetota</taxon>
        <taxon>Actinomycetes</taxon>
        <taxon>Mycobacteriales</taxon>
        <taxon>Mycobacteriaceae</taxon>
        <taxon>Mycolicibacterium</taxon>
    </lineage>
</organism>
<evidence type="ECO:0000256" key="1">
    <source>
        <dbReference type="SAM" id="MobiDB-lite"/>
    </source>
</evidence>
<keyword evidence="2" id="KW-1133">Transmembrane helix</keyword>
<protein>
    <submittedName>
        <fullName evidence="4">Acyltransferases-like protein</fullName>
    </submittedName>
</protein>
<evidence type="ECO:0000313" key="4">
    <source>
        <dbReference type="EMBL" id="ABP44838.1"/>
    </source>
</evidence>
<dbReference type="eggNOG" id="COG1835">
    <property type="taxonomic scope" value="Bacteria"/>
</dbReference>
<dbReference type="GO" id="GO:0009103">
    <property type="term" value="P:lipopolysaccharide biosynthetic process"/>
    <property type="evidence" value="ECO:0007669"/>
    <property type="project" value="TreeGrafter"/>
</dbReference>
<dbReference type="EMBL" id="CP000656">
    <property type="protein sequence ID" value="ABP44838.1"/>
    <property type="molecule type" value="Genomic_DNA"/>
</dbReference>
<evidence type="ECO:0000256" key="2">
    <source>
        <dbReference type="SAM" id="Phobius"/>
    </source>
</evidence>
<evidence type="ECO:0000259" key="3">
    <source>
        <dbReference type="Pfam" id="PF01757"/>
    </source>
</evidence>
<feature type="transmembrane region" description="Helical" evidence="2">
    <location>
        <begin position="66"/>
        <end position="86"/>
    </location>
</feature>
<feature type="transmembrane region" description="Helical" evidence="2">
    <location>
        <begin position="107"/>
        <end position="125"/>
    </location>
</feature>
<feature type="region of interest" description="Disordered" evidence="1">
    <location>
        <begin position="1"/>
        <end position="23"/>
    </location>
</feature>
<keyword evidence="4" id="KW-0808">Transferase</keyword>
<keyword evidence="2" id="KW-0472">Membrane</keyword>
<feature type="transmembrane region" description="Helical" evidence="2">
    <location>
        <begin position="32"/>
        <end position="54"/>
    </location>
</feature>
<dbReference type="STRING" id="350054.Mflv_2361"/>
<dbReference type="PANTHER" id="PTHR23028">
    <property type="entry name" value="ACETYLTRANSFERASE"/>
    <property type="match status" value="1"/>
</dbReference>
<dbReference type="GO" id="GO:0016747">
    <property type="term" value="F:acyltransferase activity, transferring groups other than amino-acyl groups"/>
    <property type="evidence" value="ECO:0007669"/>
    <property type="project" value="InterPro"/>
</dbReference>
<reference evidence="4" key="1">
    <citation type="submission" date="2007-04" db="EMBL/GenBank/DDBJ databases">
        <authorList>
            <consortium name="US DOE Joint Genome Institute"/>
            <person name="Copeland A."/>
            <person name="Lucas S."/>
            <person name="Lapidus A."/>
            <person name="Barry K."/>
            <person name="Detter J.C."/>
            <person name="Glavina del Rio T."/>
            <person name="Hammon N."/>
            <person name="Israni S."/>
            <person name="Dalin E."/>
            <person name="Tice H."/>
            <person name="Pitluck S."/>
            <person name="Chain P."/>
            <person name="Malfatti S."/>
            <person name="Shin M."/>
            <person name="Vergez L."/>
            <person name="Schmutz J."/>
            <person name="Larimer F."/>
            <person name="Land M."/>
            <person name="Hauser L."/>
            <person name="Kyrpides N."/>
            <person name="Mikhailova N."/>
            <person name="Miller C."/>
            <person name="Richardson P."/>
        </authorList>
    </citation>
    <scope>NUCLEOTIDE SEQUENCE</scope>
    <source>
        <strain evidence="4">PYR-GCK</strain>
    </source>
</reference>
<dbReference type="AlphaFoldDB" id="A4T8F9"/>
<reference evidence="4" key="2">
    <citation type="journal article" date="2013" name="PLoS ONE">
        <title>A Gene Expression Study of the Activities of Aromatic Ring-Cleavage Dioxygenases in Mycobacterium gilvum PYR-GCK to Changes in Salinity and pH during Pyrene Degradation.</title>
        <authorList>
            <person name="Badejo A.C."/>
            <person name="Badejo A.O."/>
            <person name="Shin K.H."/>
            <person name="Chai Y.G."/>
        </authorList>
    </citation>
    <scope>NUCLEOTIDE SEQUENCE [LARGE SCALE GENOMIC DNA]</scope>
    <source>
        <strain evidence="4">PYR-GCK</strain>
    </source>
</reference>
<keyword evidence="4" id="KW-0012">Acyltransferase</keyword>
<feature type="domain" description="Acyltransferase 3" evidence="3">
    <location>
        <begin position="28"/>
        <end position="140"/>
    </location>
</feature>
<dbReference type="KEGG" id="mgi:Mflv_2361"/>